<comment type="caution">
    <text evidence="2">The sequence shown here is derived from an EMBL/GenBank/DDBJ whole genome shotgun (WGS) entry which is preliminary data.</text>
</comment>
<dbReference type="EMBL" id="JBHSON010000021">
    <property type="protein sequence ID" value="MFC5747284.1"/>
    <property type="molecule type" value="Genomic_DNA"/>
</dbReference>
<feature type="transmembrane region" description="Helical" evidence="1">
    <location>
        <begin position="16"/>
        <end position="34"/>
    </location>
</feature>
<feature type="transmembrane region" description="Helical" evidence="1">
    <location>
        <begin position="94"/>
        <end position="112"/>
    </location>
</feature>
<organism evidence="2 3">
    <name type="scientific">Actinomadura rugatobispora</name>
    <dbReference type="NCBI Taxonomy" id="1994"/>
    <lineage>
        <taxon>Bacteria</taxon>
        <taxon>Bacillati</taxon>
        <taxon>Actinomycetota</taxon>
        <taxon>Actinomycetes</taxon>
        <taxon>Streptosporangiales</taxon>
        <taxon>Thermomonosporaceae</taxon>
        <taxon>Actinomadura</taxon>
    </lineage>
</organism>
<dbReference type="Proteomes" id="UP001596074">
    <property type="component" value="Unassembled WGS sequence"/>
</dbReference>
<feature type="transmembrane region" description="Helical" evidence="1">
    <location>
        <begin position="124"/>
        <end position="144"/>
    </location>
</feature>
<evidence type="ECO:0000313" key="3">
    <source>
        <dbReference type="Proteomes" id="UP001596074"/>
    </source>
</evidence>
<name>A0ABW0ZZV3_9ACTN</name>
<sequence length="180" mass="19041">MLLGHIAVFRATGGDIATSIMAILVMLFGGGPLLHRDVRAHNGVFARSRRPEVPVPASVEHAGTVLGWLSWGLAAMLLFLAVTGDDLLGGLRSWGGWIALWGAVAAAHFVTADQVKRGKSWSRRLATVLAGVYGLIGLALLVFAQAIPSALLLMLATPVVLLHSSEARAYHRSVPPRRGA</sequence>
<proteinExistence type="predicted"/>
<keyword evidence="1" id="KW-1133">Transmembrane helix</keyword>
<gene>
    <name evidence="2" type="ORF">ACFPZN_16780</name>
</gene>
<accession>A0ABW0ZZV3</accession>
<evidence type="ECO:0000256" key="1">
    <source>
        <dbReference type="SAM" id="Phobius"/>
    </source>
</evidence>
<dbReference type="RefSeq" id="WP_378282903.1">
    <property type="nucleotide sequence ID" value="NZ_JBHSON010000021.1"/>
</dbReference>
<feature type="transmembrane region" description="Helical" evidence="1">
    <location>
        <begin position="55"/>
        <end position="82"/>
    </location>
</feature>
<keyword evidence="3" id="KW-1185">Reference proteome</keyword>
<reference evidence="3" key="1">
    <citation type="journal article" date="2019" name="Int. J. Syst. Evol. Microbiol.">
        <title>The Global Catalogue of Microorganisms (GCM) 10K type strain sequencing project: providing services to taxonomists for standard genome sequencing and annotation.</title>
        <authorList>
            <consortium name="The Broad Institute Genomics Platform"/>
            <consortium name="The Broad Institute Genome Sequencing Center for Infectious Disease"/>
            <person name="Wu L."/>
            <person name="Ma J."/>
        </authorList>
    </citation>
    <scope>NUCLEOTIDE SEQUENCE [LARGE SCALE GENOMIC DNA]</scope>
    <source>
        <strain evidence="3">KCTC 42087</strain>
    </source>
</reference>
<keyword evidence="1" id="KW-0812">Transmembrane</keyword>
<keyword evidence="1" id="KW-0472">Membrane</keyword>
<evidence type="ECO:0000313" key="2">
    <source>
        <dbReference type="EMBL" id="MFC5747284.1"/>
    </source>
</evidence>
<protein>
    <submittedName>
        <fullName evidence="2">Uncharacterized protein</fullName>
    </submittedName>
</protein>